<reference evidence="3" key="1">
    <citation type="submission" date="2017-02" db="UniProtKB">
        <authorList>
            <consortium name="WormBaseParasite"/>
        </authorList>
    </citation>
    <scope>IDENTIFICATION</scope>
</reference>
<organism evidence="3">
    <name type="scientific">Haemonchus placei</name>
    <name type="common">Barber's pole worm</name>
    <dbReference type="NCBI Taxonomy" id="6290"/>
    <lineage>
        <taxon>Eukaryota</taxon>
        <taxon>Metazoa</taxon>
        <taxon>Ecdysozoa</taxon>
        <taxon>Nematoda</taxon>
        <taxon>Chromadorea</taxon>
        <taxon>Rhabditida</taxon>
        <taxon>Rhabditina</taxon>
        <taxon>Rhabditomorpha</taxon>
        <taxon>Strongyloidea</taxon>
        <taxon>Trichostrongylidae</taxon>
        <taxon>Haemonchus</taxon>
    </lineage>
</organism>
<evidence type="ECO:0000313" key="1">
    <source>
        <dbReference type="EMBL" id="VDO67613.1"/>
    </source>
</evidence>
<protein>
    <submittedName>
        <fullName evidence="3">Ovule protein</fullName>
    </submittedName>
</protein>
<dbReference type="AlphaFoldDB" id="A0A0N4X0U8"/>
<sequence length="74" mass="8704">MVCLKTNKNQTRYGRPPYREVLPMTGGKEQKQDRSIELEHYGQHNWSHFSQFSGPIIYVISHFLSVTDHINNRS</sequence>
<name>A0A0N4X0U8_HAEPC</name>
<reference evidence="1 2" key="2">
    <citation type="submission" date="2018-11" db="EMBL/GenBank/DDBJ databases">
        <authorList>
            <consortium name="Pathogen Informatics"/>
        </authorList>
    </citation>
    <scope>NUCLEOTIDE SEQUENCE [LARGE SCALE GENOMIC DNA]</scope>
    <source>
        <strain evidence="1 2">MHpl1</strain>
    </source>
</reference>
<dbReference type="EMBL" id="UZAF01020218">
    <property type="protein sequence ID" value="VDO67613.1"/>
    <property type="molecule type" value="Genomic_DNA"/>
</dbReference>
<proteinExistence type="predicted"/>
<accession>A0A0N4X0U8</accession>
<evidence type="ECO:0000313" key="2">
    <source>
        <dbReference type="Proteomes" id="UP000268014"/>
    </source>
</evidence>
<dbReference type="WBParaSite" id="HPLM_0001790801-mRNA-1">
    <property type="protein sequence ID" value="HPLM_0001790801-mRNA-1"/>
    <property type="gene ID" value="HPLM_0001790801"/>
</dbReference>
<dbReference type="Proteomes" id="UP000268014">
    <property type="component" value="Unassembled WGS sequence"/>
</dbReference>
<keyword evidence="2" id="KW-1185">Reference proteome</keyword>
<gene>
    <name evidence="1" type="ORF">HPLM_LOCUS17900</name>
</gene>
<evidence type="ECO:0000313" key="3">
    <source>
        <dbReference type="WBParaSite" id="HPLM_0001790801-mRNA-1"/>
    </source>
</evidence>